<name>A0AAV8WPW1_9CUCU</name>
<dbReference type="GO" id="GO:0005506">
    <property type="term" value="F:iron ion binding"/>
    <property type="evidence" value="ECO:0007669"/>
    <property type="project" value="InterPro"/>
</dbReference>
<protein>
    <recommendedName>
        <fullName evidence="17">Cytochrome P450</fullName>
    </recommendedName>
</protein>
<evidence type="ECO:0000256" key="10">
    <source>
        <dbReference type="ARBA" id="ARBA00023004"/>
    </source>
</evidence>
<evidence type="ECO:0000256" key="8">
    <source>
        <dbReference type="ARBA" id="ARBA00022848"/>
    </source>
</evidence>
<evidence type="ECO:0008006" key="17">
    <source>
        <dbReference type="Google" id="ProtNLM"/>
    </source>
</evidence>
<dbReference type="InterPro" id="IPR001128">
    <property type="entry name" value="Cyt_P450"/>
</dbReference>
<keyword evidence="6 13" id="KW-0479">Metal-binding</keyword>
<evidence type="ECO:0000256" key="14">
    <source>
        <dbReference type="RuleBase" id="RU000461"/>
    </source>
</evidence>
<comment type="subcellular location">
    <subcellularLocation>
        <location evidence="3">Endoplasmic reticulum membrane</location>
        <topology evidence="3">Peripheral membrane protein</topology>
    </subcellularLocation>
    <subcellularLocation>
        <location evidence="2">Microsome membrane</location>
        <topology evidence="2">Peripheral membrane protein</topology>
    </subcellularLocation>
</comment>
<feature type="binding site" description="axial binding residue" evidence="13">
    <location>
        <position position="403"/>
    </location>
    <ligand>
        <name>heme</name>
        <dbReference type="ChEBI" id="CHEBI:30413"/>
    </ligand>
    <ligandPart>
        <name>Fe</name>
        <dbReference type="ChEBI" id="CHEBI:18248"/>
    </ligandPart>
</feature>
<dbReference type="SUPFAM" id="SSF48264">
    <property type="entry name" value="Cytochrome P450"/>
    <property type="match status" value="1"/>
</dbReference>
<sequence>MLMIILGVALAAVIFYYACVKPLNYWTERGVKQGKPWWIFGDFGPSFFRLQSFSEWAQSAYNETPGTRYFGTYQFVKPILLLKDPDLIKQIAVKDFDHFTDHRTFVPENIDPLWDRNLLTLKGQSWHDMRSILSPSFTSSKMKSMFVLIVECADNFVKNFLKKDEEIITVEMKDIFTRFTNDVIATTAFGVKVDSLAEPNNEFYLMGKDATDFSSFFKILKIFGYFMVPKLFYVSKANINNDLTNEDITAQALIFFSAGFDTVSSLMSFTAYELAVNQDIQHRLKKEVDATWKECGGKLTYESLLKMKYMDMVVSEAMRKWPNLPQTDRVCTKPYTIQPTTPEEKPIHLEKGAAVFIPIYPIHRCPKFYPDPDRFDPERFNDENKGNINPYTYMPFGVGPRNCIGSRFALLEVKIIFFFILKHFEIIPVEKTQIPFEICQKSILLTAANGFWLGLKRVKN</sequence>
<keyword evidence="16" id="KW-1185">Reference proteome</keyword>
<dbReference type="PANTHER" id="PTHR24292">
    <property type="entry name" value="CYTOCHROME P450"/>
    <property type="match status" value="1"/>
</dbReference>
<accession>A0AAV8WPW1</accession>
<dbReference type="Proteomes" id="UP001162156">
    <property type="component" value="Unassembled WGS sequence"/>
</dbReference>
<evidence type="ECO:0000256" key="13">
    <source>
        <dbReference type="PIRSR" id="PIRSR602401-1"/>
    </source>
</evidence>
<evidence type="ECO:0000313" key="15">
    <source>
        <dbReference type="EMBL" id="KAJ8928368.1"/>
    </source>
</evidence>
<dbReference type="GO" id="GO:0016705">
    <property type="term" value="F:oxidoreductase activity, acting on paired donors, with incorporation or reduction of molecular oxygen"/>
    <property type="evidence" value="ECO:0007669"/>
    <property type="project" value="InterPro"/>
</dbReference>
<comment type="cofactor">
    <cofactor evidence="1 13">
        <name>heme</name>
        <dbReference type="ChEBI" id="CHEBI:30413"/>
    </cofactor>
</comment>
<dbReference type="PANTHER" id="PTHR24292:SF54">
    <property type="entry name" value="CYP9F3-RELATED"/>
    <property type="match status" value="1"/>
</dbReference>
<dbReference type="InterPro" id="IPR002401">
    <property type="entry name" value="Cyt_P450_E_grp-I"/>
</dbReference>
<evidence type="ECO:0000256" key="5">
    <source>
        <dbReference type="ARBA" id="ARBA00022617"/>
    </source>
</evidence>
<keyword evidence="9 14" id="KW-0560">Oxidoreductase</keyword>
<gene>
    <name evidence="15" type="ORF">NQ314_019099</name>
</gene>
<dbReference type="PRINTS" id="PR00385">
    <property type="entry name" value="P450"/>
</dbReference>
<reference evidence="15" key="1">
    <citation type="journal article" date="2023" name="Insect Mol. Biol.">
        <title>Genome sequencing provides insights into the evolution of gene families encoding plant cell wall-degrading enzymes in longhorned beetles.</title>
        <authorList>
            <person name="Shin N.R."/>
            <person name="Okamura Y."/>
            <person name="Kirsch R."/>
            <person name="Pauchet Y."/>
        </authorList>
    </citation>
    <scope>NUCLEOTIDE SEQUENCE</scope>
    <source>
        <strain evidence="15">RBIC_L_NR</strain>
    </source>
</reference>
<dbReference type="PRINTS" id="PR00463">
    <property type="entry name" value="EP450I"/>
</dbReference>
<dbReference type="CDD" id="cd11056">
    <property type="entry name" value="CYP6-like"/>
    <property type="match status" value="1"/>
</dbReference>
<evidence type="ECO:0000313" key="16">
    <source>
        <dbReference type="Proteomes" id="UP001162156"/>
    </source>
</evidence>
<keyword evidence="5 13" id="KW-0349">Heme</keyword>
<evidence type="ECO:0000256" key="11">
    <source>
        <dbReference type="ARBA" id="ARBA00023033"/>
    </source>
</evidence>
<comment type="similarity">
    <text evidence="4 14">Belongs to the cytochrome P450 family.</text>
</comment>
<keyword evidence="10 13" id="KW-0408">Iron</keyword>
<organism evidence="15 16">
    <name type="scientific">Rhamnusium bicolor</name>
    <dbReference type="NCBI Taxonomy" id="1586634"/>
    <lineage>
        <taxon>Eukaryota</taxon>
        <taxon>Metazoa</taxon>
        <taxon>Ecdysozoa</taxon>
        <taxon>Arthropoda</taxon>
        <taxon>Hexapoda</taxon>
        <taxon>Insecta</taxon>
        <taxon>Pterygota</taxon>
        <taxon>Neoptera</taxon>
        <taxon>Endopterygota</taxon>
        <taxon>Coleoptera</taxon>
        <taxon>Polyphaga</taxon>
        <taxon>Cucujiformia</taxon>
        <taxon>Chrysomeloidea</taxon>
        <taxon>Cerambycidae</taxon>
        <taxon>Lepturinae</taxon>
        <taxon>Rhagiini</taxon>
        <taxon>Rhamnusium</taxon>
    </lineage>
</organism>
<keyword evidence="8" id="KW-0492">Microsome</keyword>
<dbReference type="GO" id="GO:0005789">
    <property type="term" value="C:endoplasmic reticulum membrane"/>
    <property type="evidence" value="ECO:0007669"/>
    <property type="project" value="UniProtKB-SubCell"/>
</dbReference>
<evidence type="ECO:0000256" key="1">
    <source>
        <dbReference type="ARBA" id="ARBA00001971"/>
    </source>
</evidence>
<dbReference type="AlphaFoldDB" id="A0AAV8WPW1"/>
<keyword evidence="11 14" id="KW-0503">Monooxygenase</keyword>
<evidence type="ECO:0000256" key="2">
    <source>
        <dbReference type="ARBA" id="ARBA00004174"/>
    </source>
</evidence>
<keyword evidence="12" id="KW-0472">Membrane</keyword>
<dbReference type="PROSITE" id="PS00086">
    <property type="entry name" value="CYTOCHROME_P450"/>
    <property type="match status" value="1"/>
</dbReference>
<comment type="caution">
    <text evidence="15">The sequence shown here is derived from an EMBL/GenBank/DDBJ whole genome shotgun (WGS) entry which is preliminary data.</text>
</comment>
<evidence type="ECO:0000256" key="6">
    <source>
        <dbReference type="ARBA" id="ARBA00022723"/>
    </source>
</evidence>
<dbReference type="InterPro" id="IPR036396">
    <property type="entry name" value="Cyt_P450_sf"/>
</dbReference>
<dbReference type="EMBL" id="JANEYF010005386">
    <property type="protein sequence ID" value="KAJ8928368.1"/>
    <property type="molecule type" value="Genomic_DNA"/>
</dbReference>
<keyword evidence="7" id="KW-0256">Endoplasmic reticulum</keyword>
<dbReference type="Pfam" id="PF00067">
    <property type="entry name" value="p450"/>
    <property type="match status" value="2"/>
</dbReference>
<evidence type="ECO:0000256" key="12">
    <source>
        <dbReference type="ARBA" id="ARBA00023136"/>
    </source>
</evidence>
<dbReference type="GO" id="GO:0020037">
    <property type="term" value="F:heme binding"/>
    <property type="evidence" value="ECO:0007669"/>
    <property type="project" value="InterPro"/>
</dbReference>
<evidence type="ECO:0000256" key="7">
    <source>
        <dbReference type="ARBA" id="ARBA00022824"/>
    </source>
</evidence>
<dbReference type="InterPro" id="IPR017972">
    <property type="entry name" value="Cyt_P450_CS"/>
</dbReference>
<evidence type="ECO:0000256" key="9">
    <source>
        <dbReference type="ARBA" id="ARBA00023002"/>
    </source>
</evidence>
<proteinExistence type="inferred from homology"/>
<dbReference type="Gene3D" id="1.10.630.10">
    <property type="entry name" value="Cytochrome P450"/>
    <property type="match status" value="2"/>
</dbReference>
<dbReference type="InterPro" id="IPR050476">
    <property type="entry name" value="Insect_CytP450_Detox"/>
</dbReference>
<evidence type="ECO:0000256" key="4">
    <source>
        <dbReference type="ARBA" id="ARBA00010617"/>
    </source>
</evidence>
<evidence type="ECO:0000256" key="3">
    <source>
        <dbReference type="ARBA" id="ARBA00004406"/>
    </source>
</evidence>
<dbReference type="GO" id="GO:0004497">
    <property type="term" value="F:monooxygenase activity"/>
    <property type="evidence" value="ECO:0007669"/>
    <property type="project" value="UniProtKB-KW"/>
</dbReference>